<dbReference type="EMBL" id="VBOT01000098">
    <property type="protein sequence ID" value="TMQ50479.1"/>
    <property type="molecule type" value="Genomic_DNA"/>
</dbReference>
<dbReference type="AlphaFoldDB" id="A0A538SGH4"/>
<evidence type="ECO:0008006" key="3">
    <source>
        <dbReference type="Google" id="ProtNLM"/>
    </source>
</evidence>
<evidence type="ECO:0000313" key="2">
    <source>
        <dbReference type="Proteomes" id="UP000320184"/>
    </source>
</evidence>
<dbReference type="SUPFAM" id="SSF89392">
    <property type="entry name" value="Prokaryotic lipoproteins and lipoprotein localization factors"/>
    <property type="match status" value="1"/>
</dbReference>
<dbReference type="Proteomes" id="UP000320184">
    <property type="component" value="Unassembled WGS sequence"/>
</dbReference>
<gene>
    <name evidence="1" type="ORF">E6K73_07780</name>
</gene>
<comment type="caution">
    <text evidence="1">The sequence shown here is derived from an EMBL/GenBank/DDBJ whole genome shotgun (WGS) entry which is preliminary data.</text>
</comment>
<proteinExistence type="predicted"/>
<dbReference type="Gene3D" id="2.50.20.10">
    <property type="entry name" value="Lipoprotein localisation LolA/LolB/LppX"/>
    <property type="match status" value="1"/>
</dbReference>
<sequence>MRPDPRLVVVTLTWALAATLLPPRAWPSAADRGGDGARRQVTGALARSLRSSGRAWASFERESLDPLSGSAVTLKGELVLELPDRVALSFASSGERLSLHGDGGEWLQPELRQMLVLGPPQVAAARLWWDALTGRRHPEGAVRRLSSGAFLLLSSPGQGSADSAWVWTDRRGLPVRLEVADETGGRQVFRFRDWRFSRARGREAFVVHAPPGYRVIEMP</sequence>
<name>A0A538SGH4_UNCEI</name>
<accession>A0A538SGH4</accession>
<reference evidence="1 2" key="1">
    <citation type="journal article" date="2019" name="Nat. Microbiol.">
        <title>Mediterranean grassland soil C-N compound turnover is dependent on rainfall and depth, and is mediated by genomically divergent microorganisms.</title>
        <authorList>
            <person name="Diamond S."/>
            <person name="Andeer P.F."/>
            <person name="Li Z."/>
            <person name="Crits-Christoph A."/>
            <person name="Burstein D."/>
            <person name="Anantharaman K."/>
            <person name="Lane K.R."/>
            <person name="Thomas B.C."/>
            <person name="Pan C."/>
            <person name="Northen T.R."/>
            <person name="Banfield J.F."/>
        </authorList>
    </citation>
    <scope>NUCLEOTIDE SEQUENCE [LARGE SCALE GENOMIC DNA]</scope>
    <source>
        <strain evidence="1">WS_3</strain>
    </source>
</reference>
<protein>
    <recommendedName>
        <fullName evidence="3">Outer membrane lipoprotein carrier protein LolA</fullName>
    </recommendedName>
</protein>
<dbReference type="InterPro" id="IPR029046">
    <property type="entry name" value="LolA/LolB/LppX"/>
</dbReference>
<organism evidence="1 2">
    <name type="scientific">Eiseniibacteriota bacterium</name>
    <dbReference type="NCBI Taxonomy" id="2212470"/>
    <lineage>
        <taxon>Bacteria</taxon>
        <taxon>Candidatus Eiseniibacteriota</taxon>
    </lineage>
</organism>
<evidence type="ECO:0000313" key="1">
    <source>
        <dbReference type="EMBL" id="TMQ50479.1"/>
    </source>
</evidence>